<accession>A0AA40KEJ8</accession>
<feature type="region of interest" description="Disordered" evidence="1">
    <location>
        <begin position="71"/>
        <end position="111"/>
    </location>
</feature>
<feature type="compositionally biased region" description="Basic and acidic residues" evidence="1">
    <location>
        <begin position="133"/>
        <end position="154"/>
    </location>
</feature>
<organism evidence="2 3">
    <name type="scientific">Melipona bicolor</name>
    <dbReference type="NCBI Taxonomy" id="60889"/>
    <lineage>
        <taxon>Eukaryota</taxon>
        <taxon>Metazoa</taxon>
        <taxon>Ecdysozoa</taxon>
        <taxon>Arthropoda</taxon>
        <taxon>Hexapoda</taxon>
        <taxon>Insecta</taxon>
        <taxon>Pterygota</taxon>
        <taxon>Neoptera</taxon>
        <taxon>Endopterygota</taxon>
        <taxon>Hymenoptera</taxon>
        <taxon>Apocrita</taxon>
        <taxon>Aculeata</taxon>
        <taxon>Apoidea</taxon>
        <taxon>Anthophila</taxon>
        <taxon>Apidae</taxon>
        <taxon>Melipona</taxon>
    </lineage>
</organism>
<sequence length="166" mass="18487">MSCRDKGGIMRGRSCSRHSPSTPKLYEAMLLVKESARQELETDARLLPDAAHRNQAETWNFCVPLRRTDRRDAGDLRRGGPPRRAFKTKRKKALHQGKKTLGRRRRSSIPDPLLLSSVPVQSIRYANSAGGNEHGRTIAEDGARENKSAQEAEKGVGSSDVELRIS</sequence>
<feature type="region of interest" description="Disordered" evidence="1">
    <location>
        <begin position="1"/>
        <end position="21"/>
    </location>
</feature>
<reference evidence="2" key="1">
    <citation type="submission" date="2021-10" db="EMBL/GenBank/DDBJ databases">
        <title>Melipona bicolor Genome sequencing and assembly.</title>
        <authorList>
            <person name="Araujo N.S."/>
            <person name="Arias M.C."/>
        </authorList>
    </citation>
    <scope>NUCLEOTIDE SEQUENCE</scope>
    <source>
        <strain evidence="2">USP_2M_L1-L4_2017</strain>
        <tissue evidence="2">Whole body</tissue>
    </source>
</reference>
<feature type="compositionally biased region" description="Basic residues" evidence="1">
    <location>
        <begin position="80"/>
        <end position="107"/>
    </location>
</feature>
<dbReference type="AlphaFoldDB" id="A0AA40KEJ8"/>
<gene>
    <name evidence="2" type="ORF">K0M31_016676</name>
</gene>
<protein>
    <submittedName>
        <fullName evidence="2">Uncharacterized protein</fullName>
    </submittedName>
</protein>
<comment type="caution">
    <text evidence="2">The sequence shown here is derived from an EMBL/GenBank/DDBJ whole genome shotgun (WGS) entry which is preliminary data.</text>
</comment>
<keyword evidence="3" id="KW-1185">Reference proteome</keyword>
<dbReference type="EMBL" id="JAHYIQ010000051">
    <property type="protein sequence ID" value="KAK1117472.1"/>
    <property type="molecule type" value="Genomic_DNA"/>
</dbReference>
<evidence type="ECO:0000256" key="1">
    <source>
        <dbReference type="SAM" id="MobiDB-lite"/>
    </source>
</evidence>
<evidence type="ECO:0000313" key="3">
    <source>
        <dbReference type="Proteomes" id="UP001177670"/>
    </source>
</evidence>
<dbReference type="Proteomes" id="UP001177670">
    <property type="component" value="Unassembled WGS sequence"/>
</dbReference>
<proteinExistence type="predicted"/>
<name>A0AA40KEJ8_9HYME</name>
<evidence type="ECO:0000313" key="2">
    <source>
        <dbReference type="EMBL" id="KAK1117472.1"/>
    </source>
</evidence>
<feature type="region of interest" description="Disordered" evidence="1">
    <location>
        <begin position="127"/>
        <end position="166"/>
    </location>
</feature>